<feature type="region of interest" description="Disordered" evidence="1">
    <location>
        <begin position="1"/>
        <end position="22"/>
    </location>
</feature>
<organism evidence="2 3">
    <name type="scientific">Rotaria magnacalcarata</name>
    <dbReference type="NCBI Taxonomy" id="392030"/>
    <lineage>
        <taxon>Eukaryota</taxon>
        <taxon>Metazoa</taxon>
        <taxon>Spiralia</taxon>
        <taxon>Gnathifera</taxon>
        <taxon>Rotifera</taxon>
        <taxon>Eurotatoria</taxon>
        <taxon>Bdelloidea</taxon>
        <taxon>Philodinida</taxon>
        <taxon>Philodinidae</taxon>
        <taxon>Rotaria</taxon>
    </lineage>
</organism>
<dbReference type="AlphaFoldDB" id="A0A821A4Z3"/>
<comment type="caution">
    <text evidence="2">The sequence shown here is derived from an EMBL/GenBank/DDBJ whole genome shotgun (WGS) entry which is preliminary data.</text>
</comment>
<feature type="non-terminal residue" evidence="2">
    <location>
        <position position="1"/>
    </location>
</feature>
<accession>A0A821A4Z3</accession>
<protein>
    <submittedName>
        <fullName evidence="2">Uncharacterized protein</fullName>
    </submittedName>
</protein>
<gene>
    <name evidence="2" type="ORF">OVN521_LOCUS44228</name>
</gene>
<evidence type="ECO:0000313" key="2">
    <source>
        <dbReference type="EMBL" id="CAF4575627.1"/>
    </source>
</evidence>
<proteinExistence type="predicted"/>
<keyword evidence="3" id="KW-1185">Reference proteome</keyword>
<sequence>KPKQEKPQAADEAPAEVLDYNRSPEEIEKALEEWSKKPSTVNKRQPDEKM</sequence>
<evidence type="ECO:0000313" key="3">
    <source>
        <dbReference type="Proteomes" id="UP000663866"/>
    </source>
</evidence>
<name>A0A821A4Z3_9BILA</name>
<dbReference type="EMBL" id="CAJOBG010066450">
    <property type="protein sequence ID" value="CAF4575627.1"/>
    <property type="molecule type" value="Genomic_DNA"/>
</dbReference>
<dbReference type="Proteomes" id="UP000663866">
    <property type="component" value="Unassembled WGS sequence"/>
</dbReference>
<evidence type="ECO:0000256" key="1">
    <source>
        <dbReference type="SAM" id="MobiDB-lite"/>
    </source>
</evidence>
<feature type="region of interest" description="Disordered" evidence="1">
    <location>
        <begin position="31"/>
        <end position="50"/>
    </location>
</feature>
<reference evidence="2" key="1">
    <citation type="submission" date="2021-02" db="EMBL/GenBank/DDBJ databases">
        <authorList>
            <person name="Nowell W R."/>
        </authorList>
    </citation>
    <scope>NUCLEOTIDE SEQUENCE</scope>
</reference>